<keyword evidence="4" id="KW-1185">Reference proteome</keyword>
<keyword evidence="2" id="KW-0732">Signal</keyword>
<dbReference type="Proteomes" id="UP001497383">
    <property type="component" value="Chromosome 4"/>
</dbReference>
<feature type="region of interest" description="Disordered" evidence="1">
    <location>
        <begin position="55"/>
        <end position="95"/>
    </location>
</feature>
<proteinExistence type="predicted"/>
<protein>
    <submittedName>
        <fullName evidence="3">Uncharacterized protein</fullName>
    </submittedName>
</protein>
<gene>
    <name evidence="3" type="ORF">LODBEIA_P35970</name>
</gene>
<reference evidence="3 4" key="1">
    <citation type="submission" date="2024-03" db="EMBL/GenBank/DDBJ databases">
        <authorList>
            <person name="Brejova B."/>
        </authorList>
    </citation>
    <scope>NUCLEOTIDE SEQUENCE [LARGE SCALE GENOMIC DNA]</scope>
    <source>
        <strain evidence="3 4">CBS 14171</strain>
    </source>
</reference>
<feature type="chain" id="PRO_5047084783" evidence="2">
    <location>
        <begin position="20"/>
        <end position="199"/>
    </location>
</feature>
<evidence type="ECO:0000313" key="3">
    <source>
        <dbReference type="EMBL" id="CAK9439497.1"/>
    </source>
</evidence>
<evidence type="ECO:0000256" key="2">
    <source>
        <dbReference type="SAM" id="SignalP"/>
    </source>
</evidence>
<sequence length="199" mass="20004">MKVASVVASTAAILALTNAAAIQNQVAASGDIEKRDLSAFLNGILSALGSLFGSSSGSGSGSSPTTTTTGAPAPTTAAPTTAAPTTAAPTSGSSGSSGTSAFDGFLNNLGCWLSGWLGKREGEQLPSLNVSLPVLKRGICAILDGEIEDSKHGFDNLLQILGVSEEDALSGGFTSDYTMTHWLGSLGLMYIDGENGDDE</sequence>
<dbReference type="GeneID" id="92208793"/>
<name>A0ABP0ZMI9_9ASCO</name>
<feature type="signal peptide" evidence="2">
    <location>
        <begin position="1"/>
        <end position="19"/>
    </location>
</feature>
<accession>A0ABP0ZMI9</accession>
<organism evidence="3 4">
    <name type="scientific">Lodderomyces beijingensis</name>
    <dbReference type="NCBI Taxonomy" id="1775926"/>
    <lineage>
        <taxon>Eukaryota</taxon>
        <taxon>Fungi</taxon>
        <taxon>Dikarya</taxon>
        <taxon>Ascomycota</taxon>
        <taxon>Saccharomycotina</taxon>
        <taxon>Pichiomycetes</taxon>
        <taxon>Debaryomycetaceae</taxon>
        <taxon>Candida/Lodderomyces clade</taxon>
        <taxon>Lodderomyces</taxon>
    </lineage>
</organism>
<evidence type="ECO:0000313" key="4">
    <source>
        <dbReference type="Proteomes" id="UP001497383"/>
    </source>
</evidence>
<dbReference type="RefSeq" id="XP_066830535.1">
    <property type="nucleotide sequence ID" value="XM_066973724.1"/>
</dbReference>
<evidence type="ECO:0000256" key="1">
    <source>
        <dbReference type="SAM" id="MobiDB-lite"/>
    </source>
</evidence>
<dbReference type="EMBL" id="OZ022408">
    <property type="protein sequence ID" value="CAK9439497.1"/>
    <property type="molecule type" value="Genomic_DNA"/>
</dbReference>